<dbReference type="CDD" id="cd18186">
    <property type="entry name" value="BTB_POZ_ZBTB_KLHL-like"/>
    <property type="match status" value="2"/>
</dbReference>
<dbReference type="InterPro" id="IPR011333">
    <property type="entry name" value="SKP1/BTB/POZ_sf"/>
</dbReference>
<feature type="compositionally biased region" description="Acidic residues" evidence="3">
    <location>
        <begin position="1070"/>
        <end position="1081"/>
    </location>
</feature>
<dbReference type="Gene3D" id="2.130.10.30">
    <property type="entry name" value="Regulator of chromosome condensation 1/beta-lactamase-inhibitor protein II"/>
    <property type="match status" value="1"/>
</dbReference>
<dbReference type="SMART" id="SM00225">
    <property type="entry name" value="BTB"/>
    <property type="match status" value="2"/>
</dbReference>
<feature type="domain" description="BTB" evidence="4">
    <location>
        <begin position="812"/>
        <end position="876"/>
    </location>
</feature>
<feature type="repeat" description="RCC1" evidence="2">
    <location>
        <begin position="224"/>
        <end position="273"/>
    </location>
</feature>
<dbReference type="Pfam" id="PF00651">
    <property type="entry name" value="BTB"/>
    <property type="match status" value="1"/>
</dbReference>
<dbReference type="InterPro" id="IPR009091">
    <property type="entry name" value="RCC1/BLIP-II"/>
</dbReference>
<dbReference type="SMART" id="SM00248">
    <property type="entry name" value="ANK"/>
    <property type="match status" value="2"/>
</dbReference>
<feature type="compositionally biased region" description="Basic residues" evidence="3">
    <location>
        <begin position="1355"/>
        <end position="1364"/>
    </location>
</feature>
<feature type="domain" description="BTB" evidence="4">
    <location>
        <begin position="648"/>
        <end position="729"/>
    </location>
</feature>
<dbReference type="STRING" id="1353009.A0A1Y2IZA8"/>
<feature type="region of interest" description="Disordered" evidence="3">
    <location>
        <begin position="1028"/>
        <end position="1278"/>
    </location>
</feature>
<sequence>MTALHAYFHQRNQQAFQRLLDPGRSQHSGPSTSGGKSWSRPSPLSAAPSVDVNARDYLGRTVLHLAASAQDAAAPEYVRMLLTHPTINVNIADAESHWTPLHRALYHGNLTTALLLLQRQDIDITVRDIEGYTPFDLYNSTIEGTKPAQDTNDRGHELFTWGSNRNAALGVGDGDDRAFPESISLRLTPVPETEPIDTRFTPIRVRQIVMSKLHTVIVTDEPRGNLRVCGFGSGGRLGPGQHTQYTPIPLPGFNLTAESVAAGQDHTLILTKSGEVYSWGLNRFSQLGYVVETMTGSRSDEPIQTSPRKIAGAIKNRRVIGVAACKTASVCWTEDEVFTWGTNNGQLGYDRAAHPVQVQPRVVTKVTRPVTSVSITDSALACLLDNQEVICLWNDGHFKVNFPAYSFPSEFVAYRPPQAPNRNSASIAKITSCEDVFAALSSSGEVFTFSLPSPPEPGASASKSRFVVQPQRVWALRKQFSAVRDVALGVDGSIIICTESGHVFVRSRNLKAGQGPSAKTFKFQRVPYIQRVTQVCANATGAFAALRTDWVPDEVQVVGRRLEQDLATIQPYFHLASNAPEDGPAVTSSSAFPDAIPLPDEDSGEEEEDTAVQSDIRQLKVLCQVILRLKESRKVGEVASTDDMPVDADIVLRVESTGIDIPAHRSILAARSAVLCRVLADGKTARDSRVNLAVQGHAGKGSPRQSRLTITGCHPLSVLILLVYLYSDEPLAIWDHRVGHAVQRQLEQVKAKPSQIRSELQAFASLLDLPALADVLEAPVKRMPKATLPTDLQRLFSVNQAEGLRSPRPLAADVVIRLAEREVYCHSAILRARSPFFAAFFDDKDWTRKRWTADGTVVVDLSHLKWRAMEPVMKYLCCGGDKEIFEVVEHVRKADELIDYIFQVMAAANELHLDRLMLICSWVIMKRVWINNACSVLTDATHYHAKALVRLLQEYISINMEVFLESRMLEDLAPELIKQLSAFVREQQARKYPVSRSTRIIDKAMDTWGAWLALQDFPQPIVPTFRPGAFRDSPKLSPPGPGKRGGKQSAPNSPVLRPTFSSRPVATGIPDDEVFMMDEPETPPPPTPPRMSSSDLSAKPSSGWKPITSAPKVDMKAIMAEASTSKPGPTRPPGARAPVGTLETISRGVPPARASVDAPARAVALPRTASGSASWRTPSQGTTPVSGTPATSSVALPSGKDSRSQPAAPVSTSAAPAAGPSGTTRSQPSTPRKPVAPGLGPVFTPTKQAPASSSGSSIRRVSSGNVWTPPPVQPVVQPAHTSGAAISFAAIQLSQLEQDVAPVKDKRSLVEIQEEERARQAEEDFLRWWAAEEERVREEQAALAALLSGANKSPQKAKKPRPPKGKAPATVATAPGKDDEQKGGGKAKSNGRTPEGPKQPRRARPDGQMQGRPEGQNPEQGRSAKPRRRRPPQGANREDAYETSGKL</sequence>
<dbReference type="SUPFAM" id="SSF54695">
    <property type="entry name" value="POZ domain"/>
    <property type="match status" value="1"/>
</dbReference>
<dbReference type="Pfam" id="PF13540">
    <property type="entry name" value="RCC1_2"/>
    <property type="match status" value="1"/>
</dbReference>
<feature type="repeat" description="RCC1" evidence="2">
    <location>
        <begin position="156"/>
        <end position="221"/>
    </location>
</feature>
<evidence type="ECO:0000256" key="1">
    <source>
        <dbReference type="ARBA" id="ARBA00022737"/>
    </source>
</evidence>
<dbReference type="PANTHER" id="PTHR22872:SF2">
    <property type="entry name" value="INHIBITOR OF BRUTON TYROSINE KINASE"/>
    <property type="match status" value="1"/>
</dbReference>
<protein>
    <recommendedName>
        <fullName evidence="4">BTB domain-containing protein</fullName>
    </recommendedName>
</protein>
<feature type="compositionally biased region" description="Low complexity" evidence="3">
    <location>
        <begin position="1206"/>
        <end position="1224"/>
    </location>
</feature>
<feature type="compositionally biased region" description="Polar residues" evidence="3">
    <location>
        <begin position="1090"/>
        <end position="1100"/>
    </location>
</feature>
<feature type="region of interest" description="Disordered" evidence="3">
    <location>
        <begin position="580"/>
        <end position="612"/>
    </location>
</feature>
<dbReference type="InterPro" id="IPR051625">
    <property type="entry name" value="Signaling_Regulatory_Domain"/>
</dbReference>
<dbReference type="EMBL" id="KZ084093">
    <property type="protein sequence ID" value="OSD05302.1"/>
    <property type="molecule type" value="Genomic_DNA"/>
</dbReference>
<organism evidence="5 6">
    <name type="scientific">Trametes coccinea (strain BRFM310)</name>
    <name type="common">Pycnoporus coccineus</name>
    <dbReference type="NCBI Taxonomy" id="1353009"/>
    <lineage>
        <taxon>Eukaryota</taxon>
        <taxon>Fungi</taxon>
        <taxon>Dikarya</taxon>
        <taxon>Basidiomycota</taxon>
        <taxon>Agaricomycotina</taxon>
        <taxon>Agaricomycetes</taxon>
        <taxon>Polyporales</taxon>
        <taxon>Polyporaceae</taxon>
        <taxon>Trametes</taxon>
    </lineage>
</organism>
<dbReference type="PRINTS" id="PR00633">
    <property type="entry name" value="RCCNDNSATION"/>
</dbReference>
<dbReference type="InterPro" id="IPR000210">
    <property type="entry name" value="BTB/POZ_dom"/>
</dbReference>
<dbReference type="PANTHER" id="PTHR22872">
    <property type="entry name" value="BTK-BINDING PROTEIN-RELATED"/>
    <property type="match status" value="1"/>
</dbReference>
<dbReference type="OrthoDB" id="1893551at2759"/>
<reference evidence="5 6" key="1">
    <citation type="journal article" date="2015" name="Biotechnol. Biofuels">
        <title>Enhanced degradation of softwood versus hardwood by the white-rot fungus Pycnoporus coccineus.</title>
        <authorList>
            <person name="Couturier M."/>
            <person name="Navarro D."/>
            <person name="Chevret D."/>
            <person name="Henrissat B."/>
            <person name="Piumi F."/>
            <person name="Ruiz-Duenas F.J."/>
            <person name="Martinez A.T."/>
            <person name="Grigoriev I.V."/>
            <person name="Riley R."/>
            <person name="Lipzen A."/>
            <person name="Berrin J.G."/>
            <person name="Master E.R."/>
            <person name="Rosso M.N."/>
        </authorList>
    </citation>
    <scope>NUCLEOTIDE SEQUENCE [LARGE SCALE GENOMIC DNA]</scope>
    <source>
        <strain evidence="5 6">BRFM310</strain>
    </source>
</reference>
<feature type="compositionally biased region" description="Acidic residues" evidence="3">
    <location>
        <begin position="599"/>
        <end position="610"/>
    </location>
</feature>
<dbReference type="PROSITE" id="PS50097">
    <property type="entry name" value="BTB"/>
    <property type="match status" value="2"/>
</dbReference>
<dbReference type="InterPro" id="IPR036770">
    <property type="entry name" value="Ankyrin_rpt-contain_sf"/>
</dbReference>
<feature type="repeat" description="RCC1" evidence="2">
    <location>
        <begin position="274"/>
        <end position="335"/>
    </location>
</feature>
<feature type="compositionally biased region" description="Low complexity" evidence="3">
    <location>
        <begin position="1252"/>
        <end position="1264"/>
    </location>
</feature>
<dbReference type="Gene3D" id="1.25.40.20">
    <property type="entry name" value="Ankyrin repeat-containing domain"/>
    <property type="match status" value="1"/>
</dbReference>
<feature type="compositionally biased region" description="Polar residues" evidence="3">
    <location>
        <begin position="1169"/>
        <end position="1195"/>
    </location>
</feature>
<evidence type="ECO:0000259" key="4">
    <source>
        <dbReference type="PROSITE" id="PS50097"/>
    </source>
</evidence>
<name>A0A1Y2IZA8_TRAC3</name>
<dbReference type="SUPFAM" id="SSF48403">
    <property type="entry name" value="Ankyrin repeat"/>
    <property type="match status" value="1"/>
</dbReference>
<evidence type="ECO:0000256" key="3">
    <source>
        <dbReference type="SAM" id="MobiDB-lite"/>
    </source>
</evidence>
<feature type="compositionally biased region" description="Polar residues" evidence="3">
    <location>
        <begin position="25"/>
        <end position="42"/>
    </location>
</feature>
<dbReference type="InterPro" id="IPR000408">
    <property type="entry name" value="Reg_chr_condens"/>
</dbReference>
<keyword evidence="6" id="KW-1185">Reference proteome</keyword>
<evidence type="ECO:0000313" key="6">
    <source>
        <dbReference type="Proteomes" id="UP000193067"/>
    </source>
</evidence>
<feature type="region of interest" description="Disordered" evidence="3">
    <location>
        <begin position="21"/>
        <end position="47"/>
    </location>
</feature>
<dbReference type="PROSITE" id="PS50012">
    <property type="entry name" value="RCC1_3"/>
    <property type="match status" value="3"/>
</dbReference>
<keyword evidence="1" id="KW-0677">Repeat</keyword>
<dbReference type="SUPFAM" id="SSF50985">
    <property type="entry name" value="RCC1/BLIP-II"/>
    <property type="match status" value="1"/>
</dbReference>
<evidence type="ECO:0000256" key="2">
    <source>
        <dbReference type="PROSITE-ProRule" id="PRU00235"/>
    </source>
</evidence>
<dbReference type="Pfam" id="PF12796">
    <property type="entry name" value="Ank_2"/>
    <property type="match status" value="1"/>
</dbReference>
<dbReference type="Gene3D" id="3.30.710.10">
    <property type="entry name" value="Potassium Channel Kv1.1, Chain A"/>
    <property type="match status" value="2"/>
</dbReference>
<dbReference type="CDD" id="cd18500">
    <property type="entry name" value="BACK_IBtk"/>
    <property type="match status" value="1"/>
</dbReference>
<dbReference type="InterPro" id="IPR002110">
    <property type="entry name" value="Ankyrin_rpt"/>
</dbReference>
<proteinExistence type="predicted"/>
<feature type="region of interest" description="Disordered" evidence="3">
    <location>
        <begin position="1346"/>
        <end position="1447"/>
    </location>
</feature>
<dbReference type="Proteomes" id="UP000193067">
    <property type="component" value="Unassembled WGS sequence"/>
</dbReference>
<evidence type="ECO:0000313" key="5">
    <source>
        <dbReference type="EMBL" id="OSD05302.1"/>
    </source>
</evidence>
<gene>
    <name evidence="5" type="ORF">PYCCODRAFT_1457329</name>
</gene>
<accession>A0A1Y2IZA8</accession>